<feature type="compositionally biased region" description="Gly residues" evidence="1">
    <location>
        <begin position="80"/>
        <end position="99"/>
    </location>
</feature>
<reference evidence="2 3" key="1">
    <citation type="submission" date="2015-08" db="EMBL/GenBank/DDBJ databases">
        <title>Next Generation Sequencing and Analysis of the Genome of Puccinia sorghi L Schw, the Causal Agent of Maize Common Rust.</title>
        <authorList>
            <person name="Rochi L."/>
            <person name="Burguener G."/>
            <person name="Darino M."/>
            <person name="Turjanski A."/>
            <person name="Kreff E."/>
            <person name="Dieguez M.J."/>
            <person name="Sacco F."/>
        </authorList>
    </citation>
    <scope>NUCLEOTIDE SEQUENCE [LARGE SCALE GENOMIC DNA]</scope>
    <source>
        <strain evidence="2 3">RO10H11247</strain>
    </source>
</reference>
<dbReference type="Proteomes" id="UP000037035">
    <property type="component" value="Unassembled WGS sequence"/>
</dbReference>
<comment type="caution">
    <text evidence="2">The sequence shown here is derived from an EMBL/GenBank/DDBJ whole genome shotgun (WGS) entry which is preliminary data.</text>
</comment>
<gene>
    <name evidence="2" type="ORF">VP01_64g8</name>
</gene>
<organism evidence="2 3">
    <name type="scientific">Puccinia sorghi</name>
    <dbReference type="NCBI Taxonomy" id="27349"/>
    <lineage>
        <taxon>Eukaryota</taxon>
        <taxon>Fungi</taxon>
        <taxon>Dikarya</taxon>
        <taxon>Basidiomycota</taxon>
        <taxon>Pucciniomycotina</taxon>
        <taxon>Pucciniomycetes</taxon>
        <taxon>Pucciniales</taxon>
        <taxon>Pucciniaceae</taxon>
        <taxon>Puccinia</taxon>
    </lineage>
</organism>
<accession>A0A0L6UGH1</accession>
<keyword evidence="3" id="KW-1185">Reference proteome</keyword>
<evidence type="ECO:0000313" key="2">
    <source>
        <dbReference type="EMBL" id="KNZ47332.1"/>
    </source>
</evidence>
<name>A0A0L6UGH1_9BASI</name>
<dbReference type="VEuPathDB" id="FungiDB:VP01_64g8"/>
<dbReference type="AlphaFoldDB" id="A0A0L6UGH1"/>
<proteinExistence type="predicted"/>
<evidence type="ECO:0000256" key="1">
    <source>
        <dbReference type="SAM" id="MobiDB-lite"/>
    </source>
</evidence>
<evidence type="ECO:0000313" key="3">
    <source>
        <dbReference type="Proteomes" id="UP000037035"/>
    </source>
</evidence>
<sequence length="201" mass="22265">MRQRQEQPQWRNEQSHWEGGAAGACAYCREKGHYCSQCVELTADLNAQQQSGGRNRVATTSSYVWQIGPDELQLPKENQGEGGGRAQCGGSGQEEGGQTGQTPQWGISVALRIKELAAVLPMMSEELILVIRENAGLKVKGNHVSFNVQSVVKVPHLHSDTFLCPLGYIQMCVVYHQVWKMINSGSMLNLLPTNLVRDMVW</sequence>
<protein>
    <submittedName>
        <fullName evidence="2">Uncharacterized protein</fullName>
    </submittedName>
</protein>
<dbReference type="EMBL" id="LAVV01011830">
    <property type="protein sequence ID" value="KNZ47332.1"/>
    <property type="molecule type" value="Genomic_DNA"/>
</dbReference>
<feature type="region of interest" description="Disordered" evidence="1">
    <location>
        <begin position="74"/>
        <end position="102"/>
    </location>
</feature>